<dbReference type="InterPro" id="IPR041117">
    <property type="entry name" value="SoxA_A3"/>
</dbReference>
<feature type="region of interest" description="Disordered" evidence="4">
    <location>
        <begin position="444"/>
        <end position="464"/>
    </location>
</feature>
<dbReference type="Gene3D" id="3.10.20.440">
    <property type="entry name" value="2Fe-2S iron-sulphur cluster binding domain, sarcosine oxidase, alpha subunit, N-terminal domain"/>
    <property type="match status" value="1"/>
</dbReference>
<accession>A0A099D9E9</accession>
<evidence type="ECO:0000313" key="9">
    <source>
        <dbReference type="EMBL" id="KGI81990.1"/>
    </source>
</evidence>
<evidence type="ECO:0000256" key="2">
    <source>
        <dbReference type="ARBA" id="ARBA00023002"/>
    </source>
</evidence>
<evidence type="ECO:0000313" key="8">
    <source>
        <dbReference type="EMBL" id="ASU78317.1"/>
    </source>
</evidence>
<dbReference type="PRINTS" id="PR00368">
    <property type="entry name" value="FADPNR"/>
</dbReference>
<feature type="domain" description="Aminomethyltransferase C-terminal" evidence="6">
    <location>
        <begin position="871"/>
        <end position="956"/>
    </location>
</feature>
<dbReference type="EMBL" id="JPMV01000014">
    <property type="protein sequence ID" value="KGI81990.1"/>
    <property type="molecule type" value="Genomic_DNA"/>
</dbReference>
<evidence type="ECO:0000256" key="4">
    <source>
        <dbReference type="SAM" id="MobiDB-lite"/>
    </source>
</evidence>
<dbReference type="GO" id="GO:0005737">
    <property type="term" value="C:cytoplasm"/>
    <property type="evidence" value="ECO:0007669"/>
    <property type="project" value="UniProtKB-SubCell"/>
</dbReference>
<dbReference type="GO" id="GO:0008115">
    <property type="term" value="F:sarcosine oxidase activity"/>
    <property type="evidence" value="ECO:0007669"/>
    <property type="project" value="UniProtKB-UniRule"/>
</dbReference>
<comment type="subcellular location">
    <subcellularLocation>
        <location evidence="3">Cytoplasm</location>
    </subcellularLocation>
</comment>
<dbReference type="eggNOG" id="COG0404">
    <property type="taxonomic scope" value="Bacteria"/>
</dbReference>
<keyword evidence="10" id="KW-1185">Reference proteome</keyword>
<dbReference type="Pfam" id="PF01571">
    <property type="entry name" value="GCV_T"/>
    <property type="match status" value="1"/>
</dbReference>
<comment type="cofactor">
    <cofactor evidence="3">
        <name>NAD(+)</name>
        <dbReference type="ChEBI" id="CHEBI:57540"/>
    </cofactor>
    <text evidence="3">Binds 1 NAD(+) per subunit.</text>
</comment>
<dbReference type="InterPro" id="IPR036188">
    <property type="entry name" value="FAD/NAD-bd_sf"/>
</dbReference>
<dbReference type="EMBL" id="CP022752">
    <property type="protein sequence ID" value="ASU78317.1"/>
    <property type="molecule type" value="Genomic_DNA"/>
</dbReference>
<keyword evidence="3" id="KW-0963">Cytoplasm</keyword>
<dbReference type="SUPFAM" id="SSF101790">
    <property type="entry name" value="Aminomethyltransferase beta-barrel domain"/>
    <property type="match status" value="1"/>
</dbReference>
<keyword evidence="3" id="KW-0547">Nucleotide-binding</keyword>
<dbReference type="HOGENOM" id="CLU_011963_0_0_11"/>
<dbReference type="Pfam" id="PF17806">
    <property type="entry name" value="SO_alpha_A3"/>
    <property type="match status" value="1"/>
</dbReference>
<evidence type="ECO:0000256" key="1">
    <source>
        <dbReference type="ARBA" id="ARBA00008609"/>
    </source>
</evidence>
<dbReference type="InterPro" id="IPR029043">
    <property type="entry name" value="GcvT/YgfZ_C"/>
</dbReference>
<dbReference type="Pfam" id="PF08669">
    <property type="entry name" value="GCV_T_C"/>
    <property type="match status" value="1"/>
</dbReference>
<dbReference type="InterPro" id="IPR028896">
    <property type="entry name" value="GcvT/YgfZ/DmdA"/>
</dbReference>
<comment type="catalytic activity">
    <reaction evidence="3">
        <text>sarcosine + (6S)-5,6,7,8-tetrahydrofolate + O2 = (6R)-5,10-methylene-5,6,7,8-tetrahydrofolate + glycine + H2O2</text>
        <dbReference type="Rhea" id="RHEA:70455"/>
        <dbReference type="ChEBI" id="CHEBI:15379"/>
        <dbReference type="ChEBI" id="CHEBI:15636"/>
        <dbReference type="ChEBI" id="CHEBI:16240"/>
        <dbReference type="ChEBI" id="CHEBI:57305"/>
        <dbReference type="ChEBI" id="CHEBI:57433"/>
        <dbReference type="ChEBI" id="CHEBI:57453"/>
        <dbReference type="EC" id="1.5.3.24"/>
    </reaction>
</comment>
<reference evidence="8 11" key="2">
    <citation type="submission" date="2017-08" db="EMBL/GenBank/DDBJ databases">
        <title>The complete genome sequence of moderately halophilic actinomycete Actinopolyspora erythraea YIM 90600, the producer of novel erythromycin, novel actinopolysporins A-C and tubercidin.</title>
        <authorList>
            <person name="Yin M."/>
            <person name="Tang S."/>
        </authorList>
    </citation>
    <scope>NUCLEOTIDE SEQUENCE [LARGE SCALE GENOMIC DNA]</scope>
    <source>
        <strain evidence="8 11">YIM 90600</strain>
    </source>
</reference>
<dbReference type="AlphaFoldDB" id="A0A099D9E9"/>
<keyword evidence="2 3" id="KW-0560">Oxidoreductase</keyword>
<organism evidence="8 11">
    <name type="scientific">Actinopolyspora erythraea</name>
    <dbReference type="NCBI Taxonomy" id="414996"/>
    <lineage>
        <taxon>Bacteria</taxon>
        <taxon>Bacillati</taxon>
        <taxon>Actinomycetota</taxon>
        <taxon>Actinomycetes</taxon>
        <taxon>Actinopolysporales</taxon>
        <taxon>Actinopolysporaceae</taxon>
        <taxon>Actinopolyspora</taxon>
    </lineage>
</organism>
<dbReference type="InterPro" id="IPR013977">
    <property type="entry name" value="GcvT_C"/>
</dbReference>
<evidence type="ECO:0000259" key="7">
    <source>
        <dbReference type="Pfam" id="PF17806"/>
    </source>
</evidence>
<evidence type="ECO:0000256" key="3">
    <source>
        <dbReference type="PIRNR" id="PIRNR037980"/>
    </source>
</evidence>
<dbReference type="GO" id="GO:0046653">
    <property type="term" value="P:tetrahydrofolate metabolic process"/>
    <property type="evidence" value="ECO:0007669"/>
    <property type="project" value="UniProtKB-UniRule"/>
</dbReference>
<dbReference type="InterPro" id="IPR006277">
    <property type="entry name" value="Sarcosine_oxidase_asu"/>
</dbReference>
<feature type="domain" description="SoxA A3" evidence="7">
    <location>
        <begin position="482"/>
        <end position="564"/>
    </location>
</feature>
<evidence type="ECO:0000313" key="11">
    <source>
        <dbReference type="Proteomes" id="UP000215043"/>
    </source>
</evidence>
<dbReference type="PANTHER" id="PTHR43757">
    <property type="entry name" value="AMINOMETHYLTRANSFERASE"/>
    <property type="match status" value="1"/>
</dbReference>
<comment type="similarity">
    <text evidence="1 3">Belongs to the GcvT family.</text>
</comment>
<dbReference type="GO" id="GO:0000166">
    <property type="term" value="F:nucleotide binding"/>
    <property type="evidence" value="ECO:0007669"/>
    <property type="project" value="UniProtKB-KW"/>
</dbReference>
<dbReference type="Proteomes" id="UP000029737">
    <property type="component" value="Unassembled WGS sequence"/>
</dbReference>
<reference evidence="9 10" key="1">
    <citation type="journal article" date="2014" name="PLoS ONE">
        <title>Identification and Characterization of a New Erythromycin Biosynthetic Gene Cluster in Actinopolyspora erythraea YIM90600, a Novel Erythronolide-Producing Halophilic Actinomycete Isolated from Salt Field.</title>
        <authorList>
            <person name="Chen D."/>
            <person name="Feng J."/>
            <person name="Huang L."/>
            <person name="Zhang Q."/>
            <person name="Wu J."/>
            <person name="Zhu X."/>
            <person name="Duan Y."/>
            <person name="Xu Z."/>
        </authorList>
    </citation>
    <scope>NUCLEOTIDE SEQUENCE [LARGE SCALE GENOMIC DNA]</scope>
    <source>
        <strain evidence="9 10">YIM90600</strain>
    </source>
</reference>
<evidence type="ECO:0000313" key="10">
    <source>
        <dbReference type="Proteomes" id="UP000029737"/>
    </source>
</evidence>
<dbReference type="Proteomes" id="UP000215043">
    <property type="component" value="Chromosome"/>
</dbReference>
<dbReference type="PIRSF" id="PIRSF037980">
    <property type="entry name" value="SoxA"/>
    <property type="match status" value="1"/>
</dbReference>
<dbReference type="InterPro" id="IPR042204">
    <property type="entry name" value="2Fe-2S-bd_N"/>
</dbReference>
<sequence length="968" mass="103364">MMSSSNPNRLNASVRPGRIDRTRTLHATVDGRAVPGRPGDTLASALLASGDIEVGPSIQRGRPRGVFSADCTEPNALVQRLDGECPEPMLPATEIELQDGLRVETLSGVGWLSEQRDTAGYDKKFVHSDVVVVGAGPAGIAASLAAARGGARVMLVDQHRELGGMLLDGQAHVAGHPATEWIGRAARELAENEQVRVLTRATALGCYDHNYLLVAERRADHPDAPASPTIRQRLWHVRAKQVVLATGAHERPLVFADNDRPGVMLASAVRSYLNRHAVLPGREAVVFTTSDSAYSTALDLLGTGARVPAIVDTRPEPPTRLVEQVRAAGAHVVTSAAVVATDGEHRVSGVRVRGLDGNGSLTGWSAEFPCDLLAVCGGWNPAVQLFAQGGGAVRWDPVVAGFVPSGAGGRSARVVGAARGTYDLAGCLAQGFASGAEAATLSGFRTAPPPVPQVDGDRQTSRPRPVWLVPDESRAPEECTEHFVDQQRDATVADIHRALGTGMRSVQHVKRYTTISTGLEQGKSSGVNAVGVLADALSAGSPGEVGTTTFRPPYTPVPLALFAGRTTGRLYDPVRTTPMHRQHVEAGAVFEDVGQWKRPRYYPRGDEDMHAAVLRECSAARTGVAVQDVSTLGRIEIVGSDAPEFLDRIYTNGFAKLAVGKARYGMMCGADGMVLDDGVSMRLAEDRYLMSTTTGGAAKVLDWLEEWLQTEWPELDVYCTSVTEQWAAVAVVGPDSRTVVGRLAPDLDVSAESFGFMRFHETVLVGGIPARISRVSFSGELAFEVNVARWYGQALWEATMTAGSDLDITPYGTETMHVLRAEKGFVIVGQDTDGTVTPVDLGMDWAVSKHKDFIGKRSLSRPDLVRQDRVQLVGLLPTDTTTLLPEGAHLVEPDVSRRPPVPMAGHVTSSYHSAALERTFALGLVSGGRQRIGEVLCAPVGGRDVEVEITSPVFYDPEGARRDGPEQG</sequence>
<dbReference type="Pfam" id="PF13510">
    <property type="entry name" value="Fer2_4"/>
    <property type="match status" value="1"/>
</dbReference>
<gene>
    <name evidence="8" type="ORF">CDG81_08465</name>
    <name evidence="9" type="ORF">IL38_08220</name>
</gene>
<dbReference type="PANTHER" id="PTHR43757:SF2">
    <property type="entry name" value="AMINOMETHYLTRANSFERASE, MITOCHONDRIAL"/>
    <property type="match status" value="1"/>
</dbReference>
<dbReference type="EC" id="1.5.3.24" evidence="3"/>
<protein>
    <recommendedName>
        <fullName evidence="3">Sarcosine oxidase subunit alpha</fullName>
        <ecNumber evidence="3">1.5.3.24</ecNumber>
    </recommendedName>
</protein>
<dbReference type="InterPro" id="IPR006222">
    <property type="entry name" value="GCVT_N"/>
</dbReference>
<dbReference type="Gene3D" id="3.30.1360.120">
    <property type="entry name" value="Probable tRNA modification gtpase trme, domain 1"/>
    <property type="match status" value="1"/>
</dbReference>
<dbReference type="KEGG" id="aey:CDG81_08465"/>
<feature type="domain" description="GCVT N-terminal" evidence="5">
    <location>
        <begin position="579"/>
        <end position="851"/>
    </location>
</feature>
<dbReference type="SUPFAM" id="SSF51905">
    <property type="entry name" value="FAD/NAD(P)-binding domain"/>
    <property type="match status" value="2"/>
</dbReference>
<evidence type="ECO:0000259" key="5">
    <source>
        <dbReference type="Pfam" id="PF01571"/>
    </source>
</evidence>
<name>A0A099D9E9_9ACTN</name>
<dbReference type="PRINTS" id="PR00469">
    <property type="entry name" value="PNDRDTASEII"/>
</dbReference>
<dbReference type="RefSeq" id="WP_052427999.1">
    <property type="nucleotide sequence ID" value="NZ_CP022752.1"/>
</dbReference>
<keyword evidence="3" id="KW-0520">NAD</keyword>
<evidence type="ECO:0000259" key="6">
    <source>
        <dbReference type="Pfam" id="PF08669"/>
    </source>
</evidence>
<dbReference type="Gene3D" id="3.50.50.60">
    <property type="entry name" value="FAD/NAD(P)-binding domain"/>
    <property type="match status" value="2"/>
</dbReference>
<dbReference type="SUPFAM" id="SSF103025">
    <property type="entry name" value="Folate-binding domain"/>
    <property type="match status" value="1"/>
</dbReference>
<dbReference type="Pfam" id="PF12831">
    <property type="entry name" value="FAD_oxidored"/>
    <property type="match status" value="1"/>
</dbReference>
<dbReference type="eggNOG" id="COG0446">
    <property type="taxonomic scope" value="Bacteria"/>
</dbReference>
<dbReference type="OrthoDB" id="5287468at2"/>
<proteinExistence type="inferred from homology"/>
<dbReference type="InterPro" id="IPR027266">
    <property type="entry name" value="TrmE/GcvT-like"/>
</dbReference>